<gene>
    <name evidence="2" type="ORF">J2Z65_006781</name>
</gene>
<dbReference type="InterPro" id="IPR029062">
    <property type="entry name" value="Class_I_gatase-like"/>
</dbReference>
<feature type="domain" description="DJ-1/PfpI" evidence="1">
    <location>
        <begin position="5"/>
        <end position="173"/>
    </location>
</feature>
<accession>A0ABS4IBS0</accession>
<dbReference type="CDD" id="cd03139">
    <property type="entry name" value="GATase1_PfpI_2"/>
    <property type="match status" value="1"/>
</dbReference>
<evidence type="ECO:0000259" key="1">
    <source>
        <dbReference type="Pfam" id="PF01965"/>
    </source>
</evidence>
<organism evidence="2 3">
    <name type="scientific">Paenibacillus aceris</name>
    <dbReference type="NCBI Taxonomy" id="869555"/>
    <lineage>
        <taxon>Bacteria</taxon>
        <taxon>Bacillati</taxon>
        <taxon>Bacillota</taxon>
        <taxon>Bacilli</taxon>
        <taxon>Bacillales</taxon>
        <taxon>Paenibacillaceae</taxon>
        <taxon>Paenibacillus</taxon>
    </lineage>
</organism>
<keyword evidence="3" id="KW-1185">Reference proteome</keyword>
<protein>
    <submittedName>
        <fullName evidence="2">Transcriptional regulator GlxA family with amidase domain</fullName>
    </submittedName>
</protein>
<sequence length="199" mass="22000">MDQARRVAILIFDNVEPMDFVGPFEVFIAASNRGKDFQVYTVAEHDRPVKAMGNLSVNPSYTLDNCPKPDIVIIPGGWGSRQEMHNEVITNWIYQVANEVELLLSVCTGALILAKANVLNGLKLTTNRLAVDELREVAPASAQIVEHARYLDNGKIVLSAGISAGIDMSLYVVGRLLGSERALRTAQLMEYDWKVTEIQ</sequence>
<reference evidence="2 3" key="1">
    <citation type="submission" date="2021-03" db="EMBL/GenBank/DDBJ databases">
        <title>Genomic Encyclopedia of Type Strains, Phase IV (KMG-IV): sequencing the most valuable type-strain genomes for metagenomic binning, comparative biology and taxonomic classification.</title>
        <authorList>
            <person name="Goeker M."/>
        </authorList>
    </citation>
    <scope>NUCLEOTIDE SEQUENCE [LARGE SCALE GENOMIC DNA]</scope>
    <source>
        <strain evidence="2 3">DSM 24950</strain>
    </source>
</reference>
<dbReference type="PANTHER" id="PTHR43130">
    <property type="entry name" value="ARAC-FAMILY TRANSCRIPTIONAL REGULATOR"/>
    <property type="match status" value="1"/>
</dbReference>
<dbReference type="EMBL" id="JAGGKV010000035">
    <property type="protein sequence ID" value="MBP1967509.1"/>
    <property type="molecule type" value="Genomic_DNA"/>
</dbReference>
<dbReference type="SUPFAM" id="SSF52317">
    <property type="entry name" value="Class I glutamine amidotransferase-like"/>
    <property type="match status" value="1"/>
</dbReference>
<dbReference type="InterPro" id="IPR052158">
    <property type="entry name" value="INH-QAR"/>
</dbReference>
<proteinExistence type="predicted"/>
<comment type="caution">
    <text evidence="2">The sequence shown here is derived from an EMBL/GenBank/DDBJ whole genome shotgun (WGS) entry which is preliminary data.</text>
</comment>
<evidence type="ECO:0000313" key="3">
    <source>
        <dbReference type="Proteomes" id="UP001519344"/>
    </source>
</evidence>
<dbReference type="Pfam" id="PF01965">
    <property type="entry name" value="DJ-1_PfpI"/>
    <property type="match status" value="1"/>
</dbReference>
<dbReference type="Gene3D" id="3.40.50.880">
    <property type="match status" value="1"/>
</dbReference>
<dbReference type="Proteomes" id="UP001519344">
    <property type="component" value="Unassembled WGS sequence"/>
</dbReference>
<dbReference type="PANTHER" id="PTHR43130:SF14">
    <property type="entry name" value="DJ-1_PFPI DOMAIN-CONTAINING PROTEIN"/>
    <property type="match status" value="1"/>
</dbReference>
<dbReference type="InterPro" id="IPR002818">
    <property type="entry name" value="DJ-1/PfpI"/>
</dbReference>
<evidence type="ECO:0000313" key="2">
    <source>
        <dbReference type="EMBL" id="MBP1967509.1"/>
    </source>
</evidence>
<dbReference type="RefSeq" id="WP_167055980.1">
    <property type="nucleotide sequence ID" value="NZ_JAAOZR010000012.1"/>
</dbReference>
<name>A0ABS4IBS0_9BACL</name>